<dbReference type="PROSITE" id="PS52035">
    <property type="entry name" value="PEPTIDASE_M14"/>
    <property type="match status" value="1"/>
</dbReference>
<name>A0A1H0B0J5_ALLAB</name>
<keyword evidence="10" id="KW-0732">Signal</keyword>
<proteinExistence type="inferred from homology"/>
<dbReference type="eggNOG" id="COG2866">
    <property type="taxonomic scope" value="Bacteria"/>
</dbReference>
<dbReference type="Gene3D" id="3.40.630.10">
    <property type="entry name" value="Zn peptidases"/>
    <property type="match status" value="1"/>
</dbReference>
<evidence type="ECO:0000256" key="2">
    <source>
        <dbReference type="ARBA" id="ARBA00005988"/>
    </source>
</evidence>
<evidence type="ECO:0000256" key="1">
    <source>
        <dbReference type="ARBA" id="ARBA00001947"/>
    </source>
</evidence>
<dbReference type="GO" id="GO:0004181">
    <property type="term" value="F:metallocarboxypeptidase activity"/>
    <property type="evidence" value="ECO:0007669"/>
    <property type="project" value="InterPro"/>
</dbReference>
<feature type="signal peptide" evidence="10">
    <location>
        <begin position="1"/>
        <end position="30"/>
    </location>
</feature>
<feature type="region of interest" description="Disordered" evidence="9">
    <location>
        <begin position="254"/>
        <end position="281"/>
    </location>
</feature>
<evidence type="ECO:0000256" key="4">
    <source>
        <dbReference type="ARBA" id="ARBA00022723"/>
    </source>
</evidence>
<dbReference type="PANTHER" id="PTHR11705:SF143">
    <property type="entry name" value="SLL0236 PROTEIN"/>
    <property type="match status" value="1"/>
</dbReference>
<evidence type="ECO:0000256" key="9">
    <source>
        <dbReference type="SAM" id="MobiDB-lite"/>
    </source>
</evidence>
<evidence type="ECO:0000256" key="3">
    <source>
        <dbReference type="ARBA" id="ARBA00022670"/>
    </source>
</evidence>
<dbReference type="PROSITE" id="PS00133">
    <property type="entry name" value="CARBOXYPEPT_ZN_2"/>
    <property type="match status" value="1"/>
</dbReference>
<dbReference type="AlphaFoldDB" id="A0A1H0B0J5"/>
<keyword evidence="4" id="KW-0479">Metal-binding</keyword>
<feature type="domain" description="Peptidase M14" evidence="11">
    <location>
        <begin position="123"/>
        <end position="461"/>
    </location>
</feature>
<dbReference type="GO" id="GO:0008270">
    <property type="term" value="F:zinc ion binding"/>
    <property type="evidence" value="ECO:0007669"/>
    <property type="project" value="InterPro"/>
</dbReference>
<dbReference type="SMART" id="SM00631">
    <property type="entry name" value="Zn_pept"/>
    <property type="match status" value="1"/>
</dbReference>
<dbReference type="EMBL" id="LT629701">
    <property type="protein sequence ID" value="SDN39174.1"/>
    <property type="molecule type" value="Genomic_DNA"/>
</dbReference>
<dbReference type="GO" id="GO:0005615">
    <property type="term" value="C:extracellular space"/>
    <property type="evidence" value="ECO:0007669"/>
    <property type="project" value="TreeGrafter"/>
</dbReference>
<keyword evidence="6" id="KW-0862">Zinc</keyword>
<feature type="chain" id="PRO_5009247009" evidence="10">
    <location>
        <begin position="31"/>
        <end position="577"/>
    </location>
</feature>
<keyword evidence="5" id="KW-0378">Hydrolase</keyword>
<evidence type="ECO:0000256" key="5">
    <source>
        <dbReference type="ARBA" id="ARBA00022801"/>
    </source>
</evidence>
<dbReference type="STRING" id="211114.SAMN04489726_6401"/>
<dbReference type="InterPro" id="IPR057247">
    <property type="entry name" value="CARBOXYPEPT_ZN_2"/>
</dbReference>
<evidence type="ECO:0000259" key="11">
    <source>
        <dbReference type="PROSITE" id="PS52035"/>
    </source>
</evidence>
<keyword evidence="12" id="KW-0121">Carboxypeptidase</keyword>
<organism evidence="12 13">
    <name type="scientific">Allokutzneria albata</name>
    <name type="common">Kibdelosporangium albatum</name>
    <dbReference type="NCBI Taxonomy" id="211114"/>
    <lineage>
        <taxon>Bacteria</taxon>
        <taxon>Bacillati</taxon>
        <taxon>Actinomycetota</taxon>
        <taxon>Actinomycetes</taxon>
        <taxon>Pseudonocardiales</taxon>
        <taxon>Pseudonocardiaceae</taxon>
        <taxon>Allokutzneria</taxon>
    </lineage>
</organism>
<comment type="similarity">
    <text evidence="2 8">Belongs to the peptidase M14 family.</text>
</comment>
<dbReference type="PRINTS" id="PR00765">
    <property type="entry name" value="CRBOXYPTASEA"/>
</dbReference>
<reference evidence="12 13" key="1">
    <citation type="submission" date="2016-10" db="EMBL/GenBank/DDBJ databases">
        <authorList>
            <person name="de Groot N.N."/>
        </authorList>
    </citation>
    <scope>NUCLEOTIDE SEQUENCE [LARGE SCALE GENOMIC DNA]</scope>
    <source>
        <strain evidence="12 13">DSM 44149</strain>
    </source>
</reference>
<dbReference type="Pfam" id="PF00246">
    <property type="entry name" value="Peptidase_M14"/>
    <property type="match status" value="1"/>
</dbReference>
<sequence>MPRRPGRLRSALAATAAALTVATLAPSATAAPGAEQPQVFDVTAPGQDAAVLARRLVEKGFDVVSRSGGRVQVLGTERTRGELAAEGASVVRSAPGPAPVVAAATYPKPKLLADKDYPTHYGGYRTVSGFQAFTRDVAAAYPSLVRRVEYGSSWKKTQDPGAGNTLEALCITANAASGCKTDPNSTKPRFLLMAQIHARELTTSELAWRYITKLVDGYSADADVTAVLDGTEVWVVPQVNPDGIQWVESGLKGDTGPAGNSWQRKNTNNTNGAEPCRGNSGSQFGIDLNRNWDSNWGKAGTSTGTCNQVYKGPKAASEPEVSQLATLFSKLFQDQRGPAPTDPAPATTRGAMITLHTYSNLVLFPWGYDGNVKAPNDSGLRSMAFRMNHYNGYDAGQPGEVLYDASGTTDDWAYDKLGIASFTYEVGPPAGDCSGFHPAYTCQDRFWRENENALLYAAKVAAQPYVAAQGPTVSGITVARARGQFASFTAKADDDAYGRAGVGRPAAQNIAAAEIYLDKAPWAGGTPQPLDVRGTGPTVEIGGVVPTADTAKRLAYIRAKDAAGNWGPFTATWLPAR</sequence>
<evidence type="ECO:0000256" key="6">
    <source>
        <dbReference type="ARBA" id="ARBA00022833"/>
    </source>
</evidence>
<feature type="compositionally biased region" description="Polar residues" evidence="9">
    <location>
        <begin position="258"/>
        <end position="272"/>
    </location>
</feature>
<dbReference type="PANTHER" id="PTHR11705">
    <property type="entry name" value="PROTEASE FAMILY M14 CARBOXYPEPTIDASE A,B"/>
    <property type="match status" value="1"/>
</dbReference>
<gene>
    <name evidence="12" type="ORF">SAMN04489726_6401</name>
</gene>
<evidence type="ECO:0000256" key="10">
    <source>
        <dbReference type="SAM" id="SignalP"/>
    </source>
</evidence>
<accession>A0A1H0B0J5</accession>
<dbReference type="SUPFAM" id="SSF53187">
    <property type="entry name" value="Zn-dependent exopeptidases"/>
    <property type="match status" value="1"/>
</dbReference>
<dbReference type="Proteomes" id="UP000183376">
    <property type="component" value="Chromosome I"/>
</dbReference>
<evidence type="ECO:0000256" key="8">
    <source>
        <dbReference type="PROSITE-ProRule" id="PRU01379"/>
    </source>
</evidence>
<dbReference type="OrthoDB" id="5240362at2"/>
<feature type="active site" description="Proton donor/acceptor" evidence="8">
    <location>
        <position position="425"/>
    </location>
</feature>
<protein>
    <submittedName>
        <fullName evidence="12">Zinc carboxypeptidase</fullName>
    </submittedName>
</protein>
<keyword evidence="13" id="KW-1185">Reference proteome</keyword>
<keyword evidence="3" id="KW-0645">Protease</keyword>
<evidence type="ECO:0000313" key="12">
    <source>
        <dbReference type="EMBL" id="SDN39174.1"/>
    </source>
</evidence>
<evidence type="ECO:0000313" key="13">
    <source>
        <dbReference type="Proteomes" id="UP000183376"/>
    </source>
</evidence>
<dbReference type="RefSeq" id="WP_052406806.1">
    <property type="nucleotide sequence ID" value="NZ_JOEF01000001.1"/>
</dbReference>
<keyword evidence="7" id="KW-0482">Metalloprotease</keyword>
<evidence type="ECO:0000256" key="7">
    <source>
        <dbReference type="ARBA" id="ARBA00023049"/>
    </source>
</evidence>
<dbReference type="InterPro" id="IPR000834">
    <property type="entry name" value="Peptidase_M14"/>
</dbReference>
<comment type="cofactor">
    <cofactor evidence="1">
        <name>Zn(2+)</name>
        <dbReference type="ChEBI" id="CHEBI:29105"/>
    </cofactor>
</comment>
<dbReference type="GO" id="GO:0006508">
    <property type="term" value="P:proteolysis"/>
    <property type="evidence" value="ECO:0007669"/>
    <property type="project" value="UniProtKB-KW"/>
</dbReference>